<gene>
    <name evidence="2" type="ORF">TDSAC_0896</name>
</gene>
<evidence type="ECO:0000313" key="3">
    <source>
        <dbReference type="Proteomes" id="UP000244792"/>
    </source>
</evidence>
<dbReference type="EMBL" id="CP020921">
    <property type="protein sequence ID" value="AWB10253.1"/>
    <property type="molecule type" value="Genomic_DNA"/>
</dbReference>
<dbReference type="KEGG" id="taci:TDSAC_0896"/>
<dbReference type="AlphaFoldDB" id="A0A2R4W0C4"/>
<feature type="domain" description="AMIN" evidence="1">
    <location>
        <begin position="14"/>
        <end position="104"/>
    </location>
</feature>
<accession>A0A2R4W0C4</accession>
<dbReference type="InterPro" id="IPR021731">
    <property type="entry name" value="AMIN_dom"/>
</dbReference>
<organism evidence="2 3">
    <name type="scientific">Thermodesulfobium acidiphilum</name>
    <dbReference type="NCBI Taxonomy" id="1794699"/>
    <lineage>
        <taxon>Bacteria</taxon>
        <taxon>Pseudomonadati</taxon>
        <taxon>Thermodesulfobiota</taxon>
        <taxon>Thermodesulfobiia</taxon>
        <taxon>Thermodesulfobiales</taxon>
        <taxon>Thermodesulfobiaceae</taxon>
        <taxon>Thermodesulfobium</taxon>
    </lineage>
</organism>
<proteinExistence type="predicted"/>
<reference evidence="2 3" key="1">
    <citation type="submission" date="2017-04" db="EMBL/GenBank/DDBJ databases">
        <title>Genomic insights into metabolism of Thermodesulfobium acidiphilum.</title>
        <authorList>
            <person name="Toshchakov S.V."/>
            <person name="Frolov E.N."/>
            <person name="Kublanov I.V."/>
            <person name="Samarov N.I."/>
            <person name="Novikov A."/>
            <person name="Lebedinsky A.V."/>
            <person name="Bonch-Osmolovskaya E.A."/>
            <person name="Chernyh N.A."/>
        </authorList>
    </citation>
    <scope>NUCLEOTIDE SEQUENCE [LARGE SCALE GENOMIC DNA]</scope>
    <source>
        <strain evidence="2 3">3127-1</strain>
    </source>
</reference>
<dbReference type="Gene3D" id="2.60.40.3500">
    <property type="match status" value="1"/>
</dbReference>
<sequence>MDVAYADILSNVQNISYKATENGVEVFVYVHGNPNFNYFRLPDGRIVLDIDNSIISKKNNIITKSPIAREIRFAQNTPNKVRVVIESDKNYPYIVSKRADGLEVNIGNFKMPSNSSENVDNNSSVHDYLNNSTSFQDIRRNFIERQPEIIGNTDVNNPGNLRSKYGGFNSYKDINSGIYAAYYNIIRKPGFYNGGNESIKNIIYTWAPPSENNSSRYLDDVIKYCNRFGLNINPDTNFASLSLEQQEIVLCAMFNKEGNRDWINITRNLSEQQKIALINNSILEYSSLNYIASNSGGSQHLVSNPTTQTSKIKESSQGIDKILGKTIVGILRAIF</sequence>
<evidence type="ECO:0000259" key="1">
    <source>
        <dbReference type="Pfam" id="PF11741"/>
    </source>
</evidence>
<dbReference type="Proteomes" id="UP000244792">
    <property type="component" value="Chromosome"/>
</dbReference>
<dbReference type="RefSeq" id="WP_199919927.1">
    <property type="nucleotide sequence ID" value="NZ_CP020921.1"/>
</dbReference>
<name>A0A2R4W0C4_THEAF</name>
<evidence type="ECO:0000313" key="2">
    <source>
        <dbReference type="EMBL" id="AWB10253.1"/>
    </source>
</evidence>
<protein>
    <submittedName>
        <fullName evidence="2">AMIN domain-containing protein</fullName>
    </submittedName>
</protein>
<keyword evidence="3" id="KW-1185">Reference proteome</keyword>
<dbReference type="Pfam" id="PF11741">
    <property type="entry name" value="AMIN"/>
    <property type="match status" value="1"/>
</dbReference>